<dbReference type="AlphaFoldDB" id="A0A914B7L1"/>
<keyword evidence="10" id="KW-0175">Coiled coil</keyword>
<dbReference type="RefSeq" id="XP_038072166.1">
    <property type="nucleotide sequence ID" value="XM_038216238.1"/>
</dbReference>
<dbReference type="SMART" id="SM00356">
    <property type="entry name" value="ZnF_C3H1"/>
    <property type="match status" value="2"/>
</dbReference>
<evidence type="ECO:0000256" key="10">
    <source>
        <dbReference type="ARBA" id="ARBA00023054"/>
    </source>
</evidence>
<dbReference type="GO" id="GO:0003729">
    <property type="term" value="F:mRNA binding"/>
    <property type="evidence" value="ECO:0007669"/>
    <property type="project" value="TreeGrafter"/>
</dbReference>
<dbReference type="OrthoDB" id="278280at2759"/>
<dbReference type="Proteomes" id="UP000887568">
    <property type="component" value="Unplaced"/>
</dbReference>
<dbReference type="PROSITE" id="PS50103">
    <property type="entry name" value="ZF_C3H1"/>
    <property type="match status" value="2"/>
</dbReference>
<evidence type="ECO:0000256" key="4">
    <source>
        <dbReference type="ARBA" id="ARBA00015073"/>
    </source>
</evidence>
<feature type="region of interest" description="Disordered" evidence="13">
    <location>
        <begin position="51"/>
        <end position="74"/>
    </location>
</feature>
<dbReference type="GO" id="GO:0002181">
    <property type="term" value="P:cytoplasmic translation"/>
    <property type="evidence" value="ECO:0007669"/>
    <property type="project" value="TreeGrafter"/>
</dbReference>
<dbReference type="Gene3D" id="4.10.1000.10">
    <property type="entry name" value="Zinc finger, CCCH-type"/>
    <property type="match status" value="1"/>
</dbReference>
<evidence type="ECO:0000256" key="9">
    <source>
        <dbReference type="ARBA" id="ARBA00022833"/>
    </source>
</evidence>
<dbReference type="InterPro" id="IPR032378">
    <property type="entry name" value="ZC3H15/TMA46_C"/>
</dbReference>
<dbReference type="InterPro" id="IPR036855">
    <property type="entry name" value="Znf_CCCH_sf"/>
</dbReference>
<keyword evidence="11" id="KW-0539">Nucleus</keyword>
<keyword evidence="7" id="KW-0677">Repeat</keyword>
<keyword evidence="6 12" id="KW-0479">Metal-binding</keyword>
<keyword evidence="16" id="KW-1185">Reference proteome</keyword>
<evidence type="ECO:0000313" key="16">
    <source>
        <dbReference type="Proteomes" id="UP000887568"/>
    </source>
</evidence>
<dbReference type="Gene3D" id="6.20.400.10">
    <property type="match status" value="1"/>
</dbReference>
<evidence type="ECO:0000256" key="12">
    <source>
        <dbReference type="PROSITE-ProRule" id="PRU00723"/>
    </source>
</evidence>
<feature type="domain" description="C3H1-type" evidence="14">
    <location>
        <begin position="95"/>
        <end position="122"/>
    </location>
</feature>
<evidence type="ECO:0000313" key="15">
    <source>
        <dbReference type="EnsemblMetazoa" id="XP_038072166.1"/>
    </source>
</evidence>
<evidence type="ECO:0000256" key="7">
    <source>
        <dbReference type="ARBA" id="ARBA00022737"/>
    </source>
</evidence>
<keyword evidence="8 12" id="KW-0863">Zinc-finger</keyword>
<dbReference type="GO" id="GO:0005634">
    <property type="term" value="C:nucleus"/>
    <property type="evidence" value="ECO:0007669"/>
    <property type="project" value="UniProtKB-SubCell"/>
</dbReference>
<accession>A0A914B7L1</accession>
<organism evidence="15 16">
    <name type="scientific">Patiria miniata</name>
    <name type="common">Bat star</name>
    <name type="synonym">Asterina miniata</name>
    <dbReference type="NCBI Taxonomy" id="46514"/>
    <lineage>
        <taxon>Eukaryota</taxon>
        <taxon>Metazoa</taxon>
        <taxon>Echinodermata</taxon>
        <taxon>Eleutherozoa</taxon>
        <taxon>Asterozoa</taxon>
        <taxon>Asteroidea</taxon>
        <taxon>Valvatacea</taxon>
        <taxon>Valvatida</taxon>
        <taxon>Asterinidae</taxon>
        <taxon>Patiria</taxon>
    </lineage>
</organism>
<comment type="similarity">
    <text evidence="3">Belongs to the ZC3H15/TMA46 family.</text>
</comment>
<evidence type="ECO:0000256" key="6">
    <source>
        <dbReference type="ARBA" id="ARBA00022723"/>
    </source>
</evidence>
<comment type="subcellular location">
    <subcellularLocation>
        <location evidence="2">Cytoplasm</location>
    </subcellularLocation>
    <subcellularLocation>
        <location evidence="1">Nucleus</location>
    </subcellularLocation>
</comment>
<dbReference type="InterPro" id="IPR000571">
    <property type="entry name" value="Znf_CCCH"/>
</dbReference>
<evidence type="ECO:0000256" key="5">
    <source>
        <dbReference type="ARBA" id="ARBA00022490"/>
    </source>
</evidence>
<evidence type="ECO:0000259" key="14">
    <source>
        <dbReference type="PROSITE" id="PS50103"/>
    </source>
</evidence>
<dbReference type="Pfam" id="PF16543">
    <property type="entry name" value="DFRP_C"/>
    <property type="match status" value="1"/>
</dbReference>
<dbReference type="SUPFAM" id="SSF90229">
    <property type="entry name" value="CCCH zinc finger"/>
    <property type="match status" value="1"/>
</dbReference>
<dbReference type="PANTHER" id="PTHR12681">
    <property type="entry name" value="ZINC FINGER-CONTAINING PROTEIN P48ZNF"/>
    <property type="match status" value="1"/>
</dbReference>
<feature type="region of interest" description="Disordered" evidence="13">
    <location>
        <begin position="340"/>
        <end position="402"/>
    </location>
</feature>
<dbReference type="PANTHER" id="PTHR12681:SF0">
    <property type="entry name" value="ZINC FINGER CCCH DOMAIN-CONTAINING PROTEIN 15"/>
    <property type="match status" value="1"/>
</dbReference>
<evidence type="ECO:0000256" key="11">
    <source>
        <dbReference type="ARBA" id="ARBA00023242"/>
    </source>
</evidence>
<proteinExistence type="inferred from homology"/>
<feature type="zinc finger region" description="C3H1-type" evidence="12">
    <location>
        <begin position="170"/>
        <end position="208"/>
    </location>
</feature>
<dbReference type="FunFam" id="4.10.1000.10:FF:000050">
    <property type="entry name" value="AGAP008634-PA"/>
    <property type="match status" value="1"/>
</dbReference>
<keyword evidence="9 12" id="KW-0862">Zinc</keyword>
<feature type="domain" description="C3H1-type" evidence="14">
    <location>
        <begin position="170"/>
        <end position="208"/>
    </location>
</feature>
<dbReference type="OMA" id="GREMFYF"/>
<protein>
    <recommendedName>
        <fullName evidence="4">Zinc finger CCCH domain-containing protein 15</fullName>
    </recommendedName>
</protein>
<dbReference type="Pfam" id="PF00642">
    <property type="entry name" value="zf-CCCH"/>
    <property type="match status" value="1"/>
</dbReference>
<feature type="compositionally biased region" description="Basic and acidic residues" evidence="13">
    <location>
        <begin position="56"/>
        <end position="74"/>
    </location>
</feature>
<dbReference type="EnsemblMetazoa" id="XM_038216238.1">
    <property type="protein sequence ID" value="XP_038072166.1"/>
    <property type="gene ID" value="LOC119740804"/>
</dbReference>
<dbReference type="GeneID" id="119740804"/>
<evidence type="ECO:0000256" key="1">
    <source>
        <dbReference type="ARBA" id="ARBA00004123"/>
    </source>
</evidence>
<evidence type="ECO:0000256" key="3">
    <source>
        <dbReference type="ARBA" id="ARBA00010043"/>
    </source>
</evidence>
<reference evidence="15" key="1">
    <citation type="submission" date="2022-11" db="UniProtKB">
        <authorList>
            <consortium name="EnsemblMetazoa"/>
        </authorList>
    </citation>
    <scope>IDENTIFICATION</scope>
</reference>
<name>A0A914B7L1_PATMI</name>
<evidence type="ECO:0000256" key="2">
    <source>
        <dbReference type="ARBA" id="ARBA00004496"/>
    </source>
</evidence>
<feature type="zinc finger region" description="C3H1-type" evidence="12">
    <location>
        <begin position="95"/>
        <end position="122"/>
    </location>
</feature>
<evidence type="ECO:0000256" key="13">
    <source>
        <dbReference type="SAM" id="MobiDB-lite"/>
    </source>
</evidence>
<feature type="compositionally biased region" description="Polar residues" evidence="13">
    <location>
        <begin position="356"/>
        <end position="365"/>
    </location>
</feature>
<keyword evidence="5" id="KW-0963">Cytoplasm</keyword>
<evidence type="ECO:0000256" key="8">
    <source>
        <dbReference type="ARBA" id="ARBA00022771"/>
    </source>
</evidence>
<dbReference type="GO" id="GO:0005829">
    <property type="term" value="C:cytosol"/>
    <property type="evidence" value="ECO:0007669"/>
    <property type="project" value="TreeGrafter"/>
</dbReference>
<sequence>MPPKKTSAPSKKTVEKKKDKIIEDKTFGLKNKKGTKTQQYIKTVTSQVKYGNQKAKTKEQQEQLDKKTKKKQEQDEINMLFKPVTAQQKIAKGVDPKSVVCAFFKQGTCTKGDKCKFSHDLAVERKAAKRNLYEDTREEELANDTMESWDEAKLKTVVEQKHQEENSQKPKTDKVCKYFIQAIEDCKYGWFWVCPNGGDKCMYRHALPPGFVLKSQKKKQDEEQPDQRITIEELIEEERAKLGLQQTKITLETFLEWKKKKLTEKKALLDSQTNKKKNDFKQGKSLGITGRELFAFNPDLIGDDDDEAADDIQYKRDSDDEGDAVAVKDVRLESIKATEVDGTGTVSTSNKREGETSTVAETSLPGTRLQDKQQEDEDSKLDQAAALPPDETSEAEEPAGAAAAIVNGVPVDENLFLEDVEVDEDLFDQDLDLEEELDDLELKD</sequence>
<dbReference type="GO" id="GO:0008270">
    <property type="term" value="F:zinc ion binding"/>
    <property type="evidence" value="ECO:0007669"/>
    <property type="project" value="UniProtKB-KW"/>
</dbReference>